<dbReference type="Pfam" id="PF12006">
    <property type="entry name" value="DUF3500"/>
    <property type="match status" value="1"/>
</dbReference>
<feature type="chain" id="PRO_5042066806" evidence="2">
    <location>
        <begin position="24"/>
        <end position="414"/>
    </location>
</feature>
<keyword evidence="4" id="KW-1185">Reference proteome</keyword>
<reference evidence="3" key="1">
    <citation type="submission" date="2022-07" db="EMBL/GenBank/DDBJ databases">
        <title>Ectorhizobium quercum gen.nov., sp. nov.</title>
        <authorList>
            <person name="Ma T."/>
            <person name="Li Y."/>
        </authorList>
    </citation>
    <scope>NUCLEOTIDE SEQUENCE</scope>
    <source>
        <strain evidence="3">BDR2-2</strain>
    </source>
</reference>
<feature type="compositionally biased region" description="Gly residues" evidence="1">
    <location>
        <begin position="80"/>
        <end position="90"/>
    </location>
</feature>
<name>A0AAE3N6Y1_9HYPH</name>
<evidence type="ECO:0000256" key="1">
    <source>
        <dbReference type="SAM" id="MobiDB-lite"/>
    </source>
</evidence>
<evidence type="ECO:0000313" key="3">
    <source>
        <dbReference type="EMBL" id="MCX8999692.1"/>
    </source>
</evidence>
<dbReference type="RefSeq" id="WP_306413189.1">
    <property type="nucleotide sequence ID" value="NZ_JANFPI010000010.1"/>
</dbReference>
<sequence>MGRSALFASVLFLTLAGLAPAVAQTPADAVEQQMAAGRTHAIVEAADAFLATLEEAQRARVQFPFDPTTRPAAAQFARQGGLGGPGGPDAPGGRPPRGERSESARGERGTGDRQGNRPGGGRPMPGFVGEQYGAAVWSNYPASDVPRPGLPLGEMTGEQRAAALHLLETVLSPEGYRKVIEIMGSDQVLHEGGTNYASGTDHYTLGLFGTPGTTEAWMLQFGAHHLGLNVVVKGAQGVITPTLTGAQPAVYTDPDGKTVRALAGENDKAFALLGALDGEQRGKAILDYAVRDLVFGPGHSGETIVPEGLQASEMTAQQQAMLLDLIREWAGIVNADYAAPRMAEIEAGLAETWFAWSGPTTHEPGRNGSSYYRIQGPKLIIEFSPQGVGGDPTMHVHTVYRDPTNDYGQGFTAP</sequence>
<evidence type="ECO:0000313" key="4">
    <source>
        <dbReference type="Proteomes" id="UP001208771"/>
    </source>
</evidence>
<keyword evidence="2" id="KW-0732">Signal</keyword>
<dbReference type="Proteomes" id="UP001208771">
    <property type="component" value="Unassembled WGS sequence"/>
</dbReference>
<accession>A0AAE3N6Y1</accession>
<feature type="compositionally biased region" description="Basic and acidic residues" evidence="1">
    <location>
        <begin position="96"/>
        <end position="115"/>
    </location>
</feature>
<feature type="signal peptide" evidence="2">
    <location>
        <begin position="1"/>
        <end position="23"/>
    </location>
</feature>
<gene>
    <name evidence="3" type="ORF">NOF55_21540</name>
</gene>
<comment type="caution">
    <text evidence="3">The sequence shown here is derived from an EMBL/GenBank/DDBJ whole genome shotgun (WGS) entry which is preliminary data.</text>
</comment>
<dbReference type="EMBL" id="JANFPI010000010">
    <property type="protein sequence ID" value="MCX8999692.1"/>
    <property type="molecule type" value="Genomic_DNA"/>
</dbReference>
<dbReference type="InterPro" id="IPR021889">
    <property type="entry name" value="DUF3500"/>
</dbReference>
<organism evidence="3 4">
    <name type="scientific">Ectorhizobium quercum</name>
    <dbReference type="NCBI Taxonomy" id="2965071"/>
    <lineage>
        <taxon>Bacteria</taxon>
        <taxon>Pseudomonadati</taxon>
        <taxon>Pseudomonadota</taxon>
        <taxon>Alphaproteobacteria</taxon>
        <taxon>Hyphomicrobiales</taxon>
        <taxon>Rhizobiaceae</taxon>
        <taxon>Ectorhizobium</taxon>
    </lineage>
</organism>
<proteinExistence type="predicted"/>
<dbReference type="PANTHER" id="PTHR37489">
    <property type="entry name" value="DUF3500 DOMAIN-CONTAINING PROTEIN"/>
    <property type="match status" value="1"/>
</dbReference>
<dbReference type="AlphaFoldDB" id="A0AAE3N6Y1"/>
<protein>
    <submittedName>
        <fullName evidence="3">DUF3500 domain-containing protein</fullName>
    </submittedName>
</protein>
<evidence type="ECO:0000256" key="2">
    <source>
        <dbReference type="SAM" id="SignalP"/>
    </source>
</evidence>
<dbReference type="PANTHER" id="PTHR37489:SF1">
    <property type="entry name" value="DUF3500 DOMAIN-CONTAINING PROTEIN"/>
    <property type="match status" value="1"/>
</dbReference>
<feature type="region of interest" description="Disordered" evidence="1">
    <location>
        <begin position="77"/>
        <end position="128"/>
    </location>
</feature>